<accession>A0A2H4VSX1</accession>
<evidence type="ECO:0000313" key="3">
    <source>
        <dbReference type="Proteomes" id="UP000232631"/>
    </source>
</evidence>
<feature type="transmembrane region" description="Helical" evidence="1">
    <location>
        <begin position="6"/>
        <end position="26"/>
    </location>
</feature>
<sequence>MNKNHIYISIVAIIALLLIFFIPRYLSVSNTPEDITSTNVSTETVKNIEVIHFHGTAQCDSCIRVGDLAEETINENFENEIKSGKITFKHINAELPENAAIVEEYGVKSASLWLGINSTSRFRTEEIVQVWYKTDNPSEYKSYLTELLKKRLNGETK</sequence>
<proteinExistence type="predicted"/>
<dbReference type="Gene3D" id="3.40.30.10">
    <property type="entry name" value="Glutaredoxin"/>
    <property type="match status" value="1"/>
</dbReference>
<keyword evidence="3" id="KW-1185">Reference proteome</keyword>
<gene>
    <name evidence="2" type="ORF">BK009_11310</name>
</gene>
<name>A0A2H4VSX1_9EURY</name>
<dbReference type="Proteomes" id="UP000232631">
    <property type="component" value="Chromosome"/>
</dbReference>
<keyword evidence="1" id="KW-0472">Membrane</keyword>
<evidence type="ECO:0000256" key="1">
    <source>
        <dbReference type="SAM" id="Phobius"/>
    </source>
</evidence>
<dbReference type="EMBL" id="CP017768">
    <property type="protein sequence ID" value="AUB61205.1"/>
    <property type="molecule type" value="Genomic_DNA"/>
</dbReference>
<keyword evidence="1" id="KW-0812">Transmembrane</keyword>
<dbReference type="NCBIfam" id="NF040494">
    <property type="entry name" value="nitrored_ArsF"/>
    <property type="match status" value="1"/>
</dbReference>
<dbReference type="AlphaFoldDB" id="A0A2H4VSX1"/>
<dbReference type="KEGG" id="msub:BK009_11310"/>
<dbReference type="GeneID" id="35127095"/>
<dbReference type="RefSeq" id="WP_100909612.1">
    <property type="nucleotide sequence ID" value="NZ_CP017768.1"/>
</dbReference>
<keyword evidence="1" id="KW-1133">Transmembrane helix</keyword>
<organism evidence="2 3">
    <name type="scientific">Methanobacterium subterraneum</name>
    <dbReference type="NCBI Taxonomy" id="59277"/>
    <lineage>
        <taxon>Archaea</taxon>
        <taxon>Methanobacteriati</taxon>
        <taxon>Methanobacteriota</taxon>
        <taxon>Methanomada group</taxon>
        <taxon>Methanobacteria</taxon>
        <taxon>Methanobacteriales</taxon>
        <taxon>Methanobacteriaceae</taxon>
        <taxon>Methanobacterium</taxon>
    </lineage>
</organism>
<dbReference type="InterPro" id="IPR047698">
    <property type="entry name" value="ArsF-like"/>
</dbReference>
<evidence type="ECO:0000313" key="2">
    <source>
        <dbReference type="EMBL" id="AUB61205.1"/>
    </source>
</evidence>
<reference evidence="2 3" key="1">
    <citation type="submission" date="2016-10" db="EMBL/GenBank/DDBJ databases">
        <title>Comparative genomics between deep and shallow subseafloor isolates.</title>
        <authorList>
            <person name="Ishii S."/>
            <person name="Miller J.R."/>
            <person name="Sutton G."/>
            <person name="Suzuki S."/>
            <person name="Methe B."/>
            <person name="Inagaki F."/>
            <person name="Imachi H."/>
        </authorList>
    </citation>
    <scope>NUCLEOTIDE SEQUENCE [LARGE SCALE GENOMIC DNA]</scope>
    <source>
        <strain evidence="2 3">A8p</strain>
    </source>
</reference>
<protein>
    <submittedName>
        <fullName evidence="2">Uncharacterized protein</fullName>
    </submittedName>
</protein>